<dbReference type="Gene3D" id="2.40.50.140">
    <property type="entry name" value="Nucleic acid-binding proteins"/>
    <property type="match status" value="1"/>
</dbReference>
<evidence type="ECO:0008006" key="3">
    <source>
        <dbReference type="Google" id="ProtNLM"/>
    </source>
</evidence>
<dbReference type="InterPro" id="IPR012340">
    <property type="entry name" value="NA-bd_OB-fold"/>
</dbReference>
<feature type="region of interest" description="Disordered" evidence="1">
    <location>
        <begin position="73"/>
        <end position="111"/>
    </location>
</feature>
<accession>A0A7S2D8A8</accession>
<name>A0A7S2D8A8_9STRA</name>
<proteinExistence type="predicted"/>
<organism evidence="2">
    <name type="scientific">Octactis speculum</name>
    <dbReference type="NCBI Taxonomy" id="3111310"/>
    <lineage>
        <taxon>Eukaryota</taxon>
        <taxon>Sar</taxon>
        <taxon>Stramenopiles</taxon>
        <taxon>Ochrophyta</taxon>
        <taxon>Dictyochophyceae</taxon>
        <taxon>Dictyochales</taxon>
        <taxon>Dictyochaceae</taxon>
        <taxon>Octactis</taxon>
    </lineage>
</organism>
<protein>
    <recommendedName>
        <fullName evidence="3">CSD domain-containing protein</fullName>
    </recommendedName>
</protein>
<sequence>MTNAYAAYPQQQQLDGYQAYQALQYTAHPYHHVPAQMAPTSRPSWLPANAQAVTLHGTLGWFIPDPSAADVNMQHPQQQQQQIPRNQMDTSNIKRSRGGAGGGTSVANPGLDGSEVYTGTVKYPVNPDTGYGFIASEAVQVLHPWKDCFLHQKLCPWVTDLDLTQGESVQFNFIVNAKGSPQVSRIVRASS</sequence>
<reference evidence="2" key="1">
    <citation type="submission" date="2021-01" db="EMBL/GenBank/DDBJ databases">
        <authorList>
            <person name="Corre E."/>
            <person name="Pelletier E."/>
            <person name="Niang G."/>
            <person name="Scheremetjew M."/>
            <person name="Finn R."/>
            <person name="Kale V."/>
            <person name="Holt S."/>
            <person name="Cochrane G."/>
            <person name="Meng A."/>
            <person name="Brown T."/>
            <person name="Cohen L."/>
        </authorList>
    </citation>
    <scope>NUCLEOTIDE SEQUENCE</scope>
    <source>
        <strain evidence="2">CCMP1381</strain>
    </source>
</reference>
<feature type="compositionally biased region" description="Polar residues" evidence="1">
    <location>
        <begin position="83"/>
        <end position="93"/>
    </location>
</feature>
<dbReference type="EMBL" id="HBGS01038892">
    <property type="protein sequence ID" value="CAD9447369.1"/>
    <property type="molecule type" value="Transcribed_RNA"/>
</dbReference>
<evidence type="ECO:0000256" key="1">
    <source>
        <dbReference type="SAM" id="MobiDB-lite"/>
    </source>
</evidence>
<evidence type="ECO:0000313" key="2">
    <source>
        <dbReference type="EMBL" id="CAD9447369.1"/>
    </source>
</evidence>
<gene>
    <name evidence="2" type="ORF">DSPE1174_LOCUS20099</name>
</gene>
<dbReference type="AlphaFoldDB" id="A0A7S2D8A8"/>